<evidence type="ECO:0000313" key="4">
    <source>
        <dbReference type="Proteomes" id="UP000184444"/>
    </source>
</evidence>
<keyword evidence="1" id="KW-1133">Transmembrane helix</keyword>
<keyword evidence="1" id="KW-0472">Membrane</keyword>
<dbReference type="RefSeq" id="WP_073062443.1">
    <property type="nucleotide sequence ID" value="NZ_FRCK01000002.1"/>
</dbReference>
<dbReference type="AlphaFoldDB" id="A0A1M7EHA9"/>
<feature type="transmembrane region" description="Helical" evidence="1">
    <location>
        <begin position="98"/>
        <end position="117"/>
    </location>
</feature>
<dbReference type="OrthoDB" id="9783675at2"/>
<name>A0A1M7EHA9_9RHOB</name>
<keyword evidence="4" id="KW-1185">Reference proteome</keyword>
<evidence type="ECO:0000259" key="2">
    <source>
        <dbReference type="Pfam" id="PF14340"/>
    </source>
</evidence>
<evidence type="ECO:0000313" key="3">
    <source>
        <dbReference type="EMBL" id="SHL91077.1"/>
    </source>
</evidence>
<dbReference type="EMBL" id="FRCK01000002">
    <property type="protein sequence ID" value="SHL91077.1"/>
    <property type="molecule type" value="Genomic_DNA"/>
</dbReference>
<feature type="transmembrane region" description="Helical" evidence="1">
    <location>
        <begin position="181"/>
        <end position="201"/>
    </location>
</feature>
<feature type="transmembrane region" description="Helical" evidence="1">
    <location>
        <begin position="26"/>
        <end position="45"/>
    </location>
</feature>
<gene>
    <name evidence="3" type="ORF">SAMN05444389_102110</name>
</gene>
<proteinExistence type="predicted"/>
<keyword evidence="1" id="KW-0812">Transmembrane</keyword>
<dbReference type="InterPro" id="IPR025508">
    <property type="entry name" value="DUF4395"/>
</dbReference>
<dbReference type="Proteomes" id="UP000184444">
    <property type="component" value="Unassembled WGS sequence"/>
</dbReference>
<dbReference type="STRING" id="53463.SAMN05444389_102110"/>
<sequence length="231" mass="24347">MSAILSFGESRPGYDVPVLNEREARAAAGILLLLSVIAAINAALLENFLPMRLVVTLFFVDFALRVLVNPRFAPSLVLARLIVGNQQPEFTGAPQKRFAWSLGLGLAAAVMVMIWGFNIAGPWLMAACMVCMALLYLEAVFGICVGCKLYPLVMRRAVSHCPGGVCAMKPRRDPMTRARKAEVAVLLAVLLGIAALIPVVATMEPPARPGAATTPAAAPAAVSITAPGPGE</sequence>
<dbReference type="Pfam" id="PF14340">
    <property type="entry name" value="DUF4395"/>
    <property type="match status" value="1"/>
</dbReference>
<feature type="domain" description="DUF4395" evidence="2">
    <location>
        <begin position="20"/>
        <end position="155"/>
    </location>
</feature>
<reference evidence="4" key="1">
    <citation type="submission" date="2016-11" db="EMBL/GenBank/DDBJ databases">
        <authorList>
            <person name="Varghese N."/>
            <person name="Submissions S."/>
        </authorList>
    </citation>
    <scope>NUCLEOTIDE SEQUENCE [LARGE SCALE GENOMIC DNA]</scope>
    <source>
        <strain evidence="4">DSM 6637</strain>
    </source>
</reference>
<feature type="transmembrane region" description="Helical" evidence="1">
    <location>
        <begin position="123"/>
        <end position="146"/>
    </location>
</feature>
<organism evidence="3 4">
    <name type="scientific">Paracoccus solventivorans</name>
    <dbReference type="NCBI Taxonomy" id="53463"/>
    <lineage>
        <taxon>Bacteria</taxon>
        <taxon>Pseudomonadati</taxon>
        <taxon>Pseudomonadota</taxon>
        <taxon>Alphaproteobacteria</taxon>
        <taxon>Rhodobacterales</taxon>
        <taxon>Paracoccaceae</taxon>
        <taxon>Paracoccus</taxon>
    </lineage>
</organism>
<accession>A0A1M7EHA9</accession>
<protein>
    <recommendedName>
        <fullName evidence="2">DUF4395 domain-containing protein</fullName>
    </recommendedName>
</protein>
<evidence type="ECO:0000256" key="1">
    <source>
        <dbReference type="SAM" id="Phobius"/>
    </source>
</evidence>